<dbReference type="AlphaFoldDB" id="A0A6H5GDG9"/>
<evidence type="ECO:0000256" key="1">
    <source>
        <dbReference type="SAM" id="Phobius"/>
    </source>
</evidence>
<protein>
    <submittedName>
        <fullName evidence="2">Uncharacterized protein</fullName>
    </submittedName>
</protein>
<keyword evidence="1" id="KW-0472">Membrane</keyword>
<proteinExistence type="predicted"/>
<organism evidence="2 3">
    <name type="scientific">Nesidiocoris tenuis</name>
    <dbReference type="NCBI Taxonomy" id="355587"/>
    <lineage>
        <taxon>Eukaryota</taxon>
        <taxon>Metazoa</taxon>
        <taxon>Ecdysozoa</taxon>
        <taxon>Arthropoda</taxon>
        <taxon>Hexapoda</taxon>
        <taxon>Insecta</taxon>
        <taxon>Pterygota</taxon>
        <taxon>Neoptera</taxon>
        <taxon>Paraneoptera</taxon>
        <taxon>Hemiptera</taxon>
        <taxon>Heteroptera</taxon>
        <taxon>Panheteroptera</taxon>
        <taxon>Cimicomorpha</taxon>
        <taxon>Miridae</taxon>
        <taxon>Dicyphina</taxon>
        <taxon>Nesidiocoris</taxon>
    </lineage>
</organism>
<dbReference type="Proteomes" id="UP000479000">
    <property type="component" value="Unassembled WGS sequence"/>
</dbReference>
<name>A0A6H5GDG9_9HEMI</name>
<evidence type="ECO:0000313" key="3">
    <source>
        <dbReference type="Proteomes" id="UP000479000"/>
    </source>
</evidence>
<accession>A0A6H5GDG9</accession>
<reference evidence="2 3" key="1">
    <citation type="submission" date="2020-02" db="EMBL/GenBank/DDBJ databases">
        <authorList>
            <person name="Ferguson B K."/>
        </authorList>
    </citation>
    <scope>NUCLEOTIDE SEQUENCE [LARGE SCALE GENOMIC DNA]</scope>
</reference>
<gene>
    <name evidence="2" type="ORF">NTEN_LOCUS6452</name>
</gene>
<evidence type="ECO:0000313" key="2">
    <source>
        <dbReference type="EMBL" id="CAB0000665.1"/>
    </source>
</evidence>
<keyword evidence="3" id="KW-1185">Reference proteome</keyword>
<feature type="transmembrane region" description="Helical" evidence="1">
    <location>
        <begin position="77"/>
        <end position="97"/>
    </location>
</feature>
<keyword evidence="1" id="KW-0812">Transmembrane</keyword>
<sequence length="136" mass="15805">MCPQPSKPNAVVMIAALTSAPELSLEPGQFGNSYRPVCEMEEEKPGSNYGTPKFLLSTSIQHWRNHPYFGSRCTSPAVYLLRLGSIMFHLIVFFMLIKWDLRQIVMNRSTKQLIWFPDRDRPFNFCLQQIRDRVSH</sequence>
<keyword evidence="1" id="KW-1133">Transmembrane helix</keyword>
<dbReference type="EMBL" id="CADCXU010009761">
    <property type="protein sequence ID" value="CAB0000665.1"/>
    <property type="molecule type" value="Genomic_DNA"/>
</dbReference>